<dbReference type="SMART" id="SM01127">
    <property type="entry name" value="DDHD"/>
    <property type="match status" value="1"/>
</dbReference>
<name>A0A091FM47_CUCCA</name>
<dbReference type="PROSITE" id="PS51043">
    <property type="entry name" value="DDHD"/>
    <property type="match status" value="1"/>
</dbReference>
<dbReference type="GO" id="GO:0004806">
    <property type="term" value="F:triacylglycerol lipase activity"/>
    <property type="evidence" value="ECO:0007669"/>
    <property type="project" value="TreeGrafter"/>
</dbReference>
<proteinExistence type="inferred from homology"/>
<evidence type="ECO:0000259" key="3">
    <source>
        <dbReference type="PROSITE" id="PS51043"/>
    </source>
</evidence>
<accession>A0A091FM47</accession>
<dbReference type="Pfam" id="PF23464">
    <property type="entry name" value="WWE_3"/>
    <property type="match status" value="1"/>
</dbReference>
<dbReference type="InterPro" id="IPR001660">
    <property type="entry name" value="SAM"/>
</dbReference>
<dbReference type="Gene3D" id="1.10.150.50">
    <property type="entry name" value="Transcription Factor, Ets-1"/>
    <property type="match status" value="1"/>
</dbReference>
<evidence type="ECO:0000256" key="1">
    <source>
        <dbReference type="ARBA" id="ARBA00038464"/>
    </source>
</evidence>
<feature type="domain" description="DDHD" evidence="3">
    <location>
        <begin position="415"/>
        <end position="616"/>
    </location>
</feature>
<dbReference type="InterPro" id="IPR057825">
    <property type="entry name" value="WWE_SEC23-DDH2"/>
</dbReference>
<evidence type="ECO:0000256" key="2">
    <source>
        <dbReference type="SAM" id="MobiDB-lite"/>
    </source>
</evidence>
<feature type="non-terminal residue" evidence="4">
    <location>
        <position position="1"/>
    </location>
</feature>
<evidence type="ECO:0000313" key="5">
    <source>
        <dbReference type="Proteomes" id="UP000053760"/>
    </source>
</evidence>
<dbReference type="InterPro" id="IPR013761">
    <property type="entry name" value="SAM/pointed_sf"/>
</dbReference>
<dbReference type="PANTHER" id="PTHR23509:SF7">
    <property type="entry name" value="PHOSPHOLIPASE DDHD2"/>
    <property type="match status" value="1"/>
</dbReference>
<evidence type="ECO:0000313" key="4">
    <source>
        <dbReference type="EMBL" id="KFO71560.1"/>
    </source>
</evidence>
<feature type="region of interest" description="Disordered" evidence="2">
    <location>
        <begin position="295"/>
        <end position="315"/>
    </location>
</feature>
<comment type="similarity">
    <text evidence="1">Belongs to the PA-PLA1 family.</text>
</comment>
<dbReference type="GO" id="GO:0046872">
    <property type="term" value="F:metal ion binding"/>
    <property type="evidence" value="ECO:0007669"/>
    <property type="project" value="InterPro"/>
</dbReference>
<dbReference type="SMART" id="SM00454">
    <property type="entry name" value="SAM"/>
    <property type="match status" value="1"/>
</dbReference>
<dbReference type="GO" id="GO:0004620">
    <property type="term" value="F:phospholipase activity"/>
    <property type="evidence" value="ECO:0007669"/>
    <property type="project" value="TreeGrafter"/>
</dbReference>
<dbReference type="Proteomes" id="UP000053760">
    <property type="component" value="Unassembled WGS sequence"/>
</dbReference>
<dbReference type="InterPro" id="IPR004177">
    <property type="entry name" value="DDHD_dom"/>
</dbReference>
<keyword evidence="5" id="KW-1185">Reference proteome</keyword>
<organism evidence="4 5">
    <name type="scientific">Cuculus canorus</name>
    <name type="common">Common cuckoo</name>
    <dbReference type="NCBI Taxonomy" id="55661"/>
    <lineage>
        <taxon>Eukaryota</taxon>
        <taxon>Metazoa</taxon>
        <taxon>Chordata</taxon>
        <taxon>Craniata</taxon>
        <taxon>Vertebrata</taxon>
        <taxon>Euteleostomi</taxon>
        <taxon>Archelosauria</taxon>
        <taxon>Archosauria</taxon>
        <taxon>Dinosauria</taxon>
        <taxon>Saurischia</taxon>
        <taxon>Theropoda</taxon>
        <taxon>Coelurosauria</taxon>
        <taxon>Aves</taxon>
        <taxon>Neognathae</taxon>
        <taxon>Neoaves</taxon>
        <taxon>Otidimorphae</taxon>
        <taxon>Cuculiformes</taxon>
        <taxon>Cuculidae</taxon>
        <taxon>Cuculus</taxon>
    </lineage>
</organism>
<dbReference type="PANTHER" id="PTHR23509">
    <property type="entry name" value="PA-PL1 PHOSPHOLIPASE FAMILY"/>
    <property type="match status" value="1"/>
</dbReference>
<dbReference type="Pfam" id="PF02862">
    <property type="entry name" value="DDHD"/>
    <property type="match status" value="1"/>
</dbReference>
<protein>
    <submittedName>
        <fullName evidence="4">Phospholipase DDHD2</fullName>
    </submittedName>
</protein>
<gene>
    <name evidence="4" type="ORF">N303_05434</name>
</gene>
<dbReference type="GO" id="GO:0030134">
    <property type="term" value="C:COPII-coated ER to Golgi transport vesicle"/>
    <property type="evidence" value="ECO:0007669"/>
    <property type="project" value="TreeGrafter"/>
</dbReference>
<feature type="non-terminal residue" evidence="4">
    <location>
        <position position="629"/>
    </location>
</feature>
<dbReference type="STRING" id="55661.A0A091FM47"/>
<dbReference type="FunFam" id="1.10.150.50:FF:000034">
    <property type="entry name" value="ankyrin repeat and SAM domain-containing protein 4B"/>
    <property type="match status" value="1"/>
</dbReference>
<dbReference type="Pfam" id="PF00536">
    <property type="entry name" value="SAM_1"/>
    <property type="match status" value="1"/>
</dbReference>
<sequence length="629" mass="71415">AGKENEDVVVPTSGGRYDVHLKKRQRVAVYWEEEVSEVRRCTWFYKGDKDNKYVPYSEAFSEELEEAYMVAVTLDEWKKKLESPSREVIILHNPKLMVHYQPVAASDDWGSTPTEQGRPRTVKRGVENIAAEIPNGEPLQIDHLVFVVHGIGPACDIRFRSIIQCVNDFRAVSLSMLQAHFRKAQEQQQIGRVEFLPVNWHSALHSTGVDVDLERITLPSINRLRHFINDTILDVFFYNSSTYCQTIVDTVASEMNRLYELFLQRNPLFSGGVSIAGHSLGSLILFDLLTNQKADPEEDEHREEGSRTASSSRGTEEVKDILQKLELSEYCDVFEKEKMDRQALFLCTEQNLREMGIPLGPRMKILHYISSKAEMQVCPLHSFYSSSSHPITADARNCQYRDVGLGQVSANYPQLNYKPTIFFAFGSPIGMFLTVRGVKRIDPNYSLPTCKGFFNIFHPFDPVAYRIEPMIVPDLEFEPMLLPHHKGRKRMHLELKEGLTRMSVDLKNNLLGSLRVAWQSFTRAPLPAGGAGAEAVAEVGMEQQPPDTKPEETPPAVREEASQINVGMLNGGNRIDYVLQEKPIESFNEYLFALQGHLCYWESEDTVLLVLKEIYQTQGITLDQPLPGS</sequence>
<reference evidence="4 5" key="1">
    <citation type="submission" date="2014-04" db="EMBL/GenBank/DDBJ databases">
        <title>Genome evolution of avian class.</title>
        <authorList>
            <person name="Zhang G."/>
            <person name="Li C."/>
        </authorList>
    </citation>
    <scope>NUCLEOTIDE SEQUENCE [LARGE SCALE GENOMIC DNA]</scope>
    <source>
        <strain evidence="4">BGI_N303</strain>
    </source>
</reference>
<dbReference type="AlphaFoldDB" id="A0A091FM47"/>
<dbReference type="InterPro" id="IPR058055">
    <property type="entry name" value="PA-PLA1"/>
</dbReference>
<dbReference type="EMBL" id="KL447267">
    <property type="protein sequence ID" value="KFO71560.1"/>
    <property type="molecule type" value="Genomic_DNA"/>
</dbReference>
<dbReference type="SUPFAM" id="SSF47769">
    <property type="entry name" value="SAM/Pointed domain"/>
    <property type="match status" value="1"/>
</dbReference>